<dbReference type="STRING" id="362418.IW19_21640"/>
<protein>
    <recommendedName>
        <fullName evidence="3">Lipoprotein</fullName>
    </recommendedName>
</protein>
<dbReference type="EMBL" id="JPRL01000002">
    <property type="protein sequence ID" value="KFF03486.1"/>
    <property type="molecule type" value="Genomic_DNA"/>
</dbReference>
<accession>A0A085ZGC2</accession>
<reference evidence="1 2" key="1">
    <citation type="submission" date="2014-07" db="EMBL/GenBank/DDBJ databases">
        <title>Genome of Flavobacterium reichenbachii LMG 25512.</title>
        <authorList>
            <person name="Stropko S.J."/>
            <person name="Pipes S.E."/>
            <person name="Newman J.D."/>
        </authorList>
    </citation>
    <scope>NUCLEOTIDE SEQUENCE [LARGE SCALE GENOMIC DNA]</scope>
    <source>
        <strain evidence="1 2">LMG 25512</strain>
    </source>
</reference>
<evidence type="ECO:0000313" key="1">
    <source>
        <dbReference type="EMBL" id="KFF03486.1"/>
    </source>
</evidence>
<name>A0A085ZGC2_9FLAO</name>
<gene>
    <name evidence="1" type="ORF">IW19_21640</name>
</gene>
<comment type="caution">
    <text evidence="1">The sequence shown here is derived from an EMBL/GenBank/DDBJ whole genome shotgun (WGS) entry which is preliminary data.</text>
</comment>
<evidence type="ECO:0008006" key="3">
    <source>
        <dbReference type="Google" id="ProtNLM"/>
    </source>
</evidence>
<dbReference type="AlphaFoldDB" id="A0A085ZGC2"/>
<keyword evidence="2" id="KW-1185">Reference proteome</keyword>
<dbReference type="RefSeq" id="WP_035689203.1">
    <property type="nucleotide sequence ID" value="NZ_JPRL01000002.1"/>
</dbReference>
<organism evidence="1 2">
    <name type="scientific">Flavobacterium reichenbachii</name>
    <dbReference type="NCBI Taxonomy" id="362418"/>
    <lineage>
        <taxon>Bacteria</taxon>
        <taxon>Pseudomonadati</taxon>
        <taxon>Bacteroidota</taxon>
        <taxon>Flavobacteriia</taxon>
        <taxon>Flavobacteriales</taxon>
        <taxon>Flavobacteriaceae</taxon>
        <taxon>Flavobacterium</taxon>
    </lineage>
</organism>
<dbReference type="PROSITE" id="PS51257">
    <property type="entry name" value="PROKAR_LIPOPROTEIN"/>
    <property type="match status" value="1"/>
</dbReference>
<sequence>MKSIIYLCVLGLFISCKGKITNIKITPAENDKNYKCFISNEEIFDYKKRDTIFIYHPVSFRINNKTGRDLRMLNLRDNFHAGIFSPFIYKEKYYDEANGKIKILSGGIAEFTMFVHLPVPANLIEKNFLNELLKSCHDGRCDSVSLNKISPKLQSVIDSLIIKKSISTHLYEGDNFYGGVLSIYCVNRRESATFRMDSITNLKDGFKYNCD</sequence>
<dbReference type="Proteomes" id="UP000028715">
    <property type="component" value="Unassembled WGS sequence"/>
</dbReference>
<evidence type="ECO:0000313" key="2">
    <source>
        <dbReference type="Proteomes" id="UP000028715"/>
    </source>
</evidence>
<proteinExistence type="predicted"/>